<dbReference type="AlphaFoldDB" id="A0A498IPC3"/>
<dbReference type="Proteomes" id="UP000290289">
    <property type="component" value="Chromosome 11"/>
</dbReference>
<reference evidence="1 2" key="1">
    <citation type="submission" date="2018-10" db="EMBL/GenBank/DDBJ databases">
        <title>A high-quality apple genome assembly.</title>
        <authorList>
            <person name="Hu J."/>
        </authorList>
    </citation>
    <scope>NUCLEOTIDE SEQUENCE [LARGE SCALE GENOMIC DNA]</scope>
    <source>
        <strain evidence="2">cv. HFTH1</strain>
        <tissue evidence="1">Young leaf</tissue>
    </source>
</reference>
<protein>
    <submittedName>
        <fullName evidence="1">Uncharacterized protein</fullName>
    </submittedName>
</protein>
<comment type="caution">
    <text evidence="1">The sequence shown here is derived from an EMBL/GenBank/DDBJ whole genome shotgun (WGS) entry which is preliminary data.</text>
</comment>
<name>A0A498IPC3_MALDO</name>
<keyword evidence="2" id="KW-1185">Reference proteome</keyword>
<evidence type="ECO:0000313" key="2">
    <source>
        <dbReference type="Proteomes" id="UP000290289"/>
    </source>
</evidence>
<organism evidence="1 2">
    <name type="scientific">Malus domestica</name>
    <name type="common">Apple</name>
    <name type="synonym">Pyrus malus</name>
    <dbReference type="NCBI Taxonomy" id="3750"/>
    <lineage>
        <taxon>Eukaryota</taxon>
        <taxon>Viridiplantae</taxon>
        <taxon>Streptophyta</taxon>
        <taxon>Embryophyta</taxon>
        <taxon>Tracheophyta</taxon>
        <taxon>Spermatophyta</taxon>
        <taxon>Magnoliopsida</taxon>
        <taxon>eudicotyledons</taxon>
        <taxon>Gunneridae</taxon>
        <taxon>Pentapetalae</taxon>
        <taxon>rosids</taxon>
        <taxon>fabids</taxon>
        <taxon>Rosales</taxon>
        <taxon>Rosaceae</taxon>
        <taxon>Amygdaloideae</taxon>
        <taxon>Maleae</taxon>
        <taxon>Malus</taxon>
    </lineage>
</organism>
<sequence>MAPKLTAKQKREYILAMTDFKLTDQWNNSIEAWWEKLKSVDTVNWRNERCVLPPVPHIIRHKFEFSIV</sequence>
<gene>
    <name evidence="1" type="ORF">DVH24_041974</name>
</gene>
<proteinExistence type="predicted"/>
<accession>A0A498IPC3</accession>
<dbReference type="EMBL" id="RDQH01000337">
    <property type="protein sequence ID" value="RXH85206.1"/>
    <property type="molecule type" value="Genomic_DNA"/>
</dbReference>
<evidence type="ECO:0000313" key="1">
    <source>
        <dbReference type="EMBL" id="RXH85206.1"/>
    </source>
</evidence>